<comment type="caution">
    <text evidence="1">The sequence shown here is derived from an EMBL/GenBank/DDBJ whole genome shotgun (WGS) entry which is preliminary data.</text>
</comment>
<dbReference type="Proteomes" id="UP001201463">
    <property type="component" value="Unassembled WGS sequence"/>
</dbReference>
<evidence type="ECO:0008006" key="3">
    <source>
        <dbReference type="Google" id="ProtNLM"/>
    </source>
</evidence>
<evidence type="ECO:0000313" key="1">
    <source>
        <dbReference type="EMBL" id="MCE4539133.1"/>
    </source>
</evidence>
<accession>A0ABS8XJD8</accession>
<dbReference type="EMBL" id="JAJTWT010000007">
    <property type="protein sequence ID" value="MCE4539133.1"/>
    <property type="molecule type" value="Genomic_DNA"/>
</dbReference>
<name>A0ABS8XJD8_9BURK</name>
<evidence type="ECO:0000313" key="2">
    <source>
        <dbReference type="Proteomes" id="UP001201463"/>
    </source>
</evidence>
<reference evidence="1 2" key="1">
    <citation type="submission" date="2021-12" db="EMBL/GenBank/DDBJ databases">
        <title>Genome seq of p7.</title>
        <authorList>
            <person name="Seo T."/>
        </authorList>
    </citation>
    <scope>NUCLEOTIDE SEQUENCE [LARGE SCALE GENOMIC DNA]</scope>
    <source>
        <strain evidence="1 2">P7</strain>
    </source>
</reference>
<protein>
    <recommendedName>
        <fullName evidence="3">Outer membrane protein beta-barrel domain-containing protein</fullName>
    </recommendedName>
</protein>
<organism evidence="1 2">
    <name type="scientific">Pelomonas caseinilytica</name>
    <dbReference type="NCBI Taxonomy" id="2906763"/>
    <lineage>
        <taxon>Bacteria</taxon>
        <taxon>Pseudomonadati</taxon>
        <taxon>Pseudomonadota</taxon>
        <taxon>Betaproteobacteria</taxon>
        <taxon>Burkholderiales</taxon>
        <taxon>Sphaerotilaceae</taxon>
        <taxon>Roseateles</taxon>
    </lineage>
</organism>
<dbReference type="RefSeq" id="WP_233393650.1">
    <property type="nucleotide sequence ID" value="NZ_JAJTWT010000007.1"/>
</dbReference>
<dbReference type="Gene3D" id="2.40.160.170">
    <property type="match status" value="1"/>
</dbReference>
<sequence>MLALTLLGSAQAGELYAGIGLPGVMLGYAQAVSDDIALRADVSALAVDRSGQRGGVDYTGTAKLVRAGLYAEWFPVAEWSFRLSGGVTFNRMRLDLSGLGNGSLVTVGRNLYLLTPADRFEIKARFPCVTPYLGIGWGHRPAGPGWGLLVDLGASIGRARVTGQARGPALSSPLGQQDFENELDGWRRHARLVPQASVGASYLF</sequence>
<gene>
    <name evidence="1" type="ORF">LXT12_17925</name>
</gene>
<keyword evidence="2" id="KW-1185">Reference proteome</keyword>
<proteinExistence type="predicted"/>